<reference evidence="3 4" key="1">
    <citation type="submission" date="2021-01" db="EMBL/GenBank/DDBJ databases">
        <title>Belnapia mucosa sp. nov. and Belnapia arida sp. nov., isolated from the Tabernas Desert (Almeria, Spain).</title>
        <authorList>
            <person name="Molina-Menor E."/>
            <person name="Vidal-Verdu A."/>
            <person name="Calonge A."/>
            <person name="Satari L."/>
            <person name="Pereto Magraner J."/>
            <person name="Porcar Miralles M."/>
        </authorList>
    </citation>
    <scope>NUCLEOTIDE SEQUENCE [LARGE SCALE GENOMIC DNA]</scope>
    <source>
        <strain evidence="3 4">T6</strain>
    </source>
</reference>
<organism evidence="3 4">
    <name type="scientific">Belnapia mucosa</name>
    <dbReference type="NCBI Taxonomy" id="2804532"/>
    <lineage>
        <taxon>Bacteria</taxon>
        <taxon>Pseudomonadati</taxon>
        <taxon>Pseudomonadota</taxon>
        <taxon>Alphaproteobacteria</taxon>
        <taxon>Acetobacterales</taxon>
        <taxon>Roseomonadaceae</taxon>
        <taxon>Belnapia</taxon>
    </lineage>
</organism>
<name>A0ABS1UXK1_9PROT</name>
<dbReference type="SUPFAM" id="SSF54001">
    <property type="entry name" value="Cysteine proteinases"/>
    <property type="match status" value="1"/>
</dbReference>
<sequence length="1102" mass="122847">MPLHVALNHRTSYRYERAITLGPQTIRLRPAPHARTPIVSYALTIEPRPHFLNWMQDPQGNHLARVVFPERVTHFDVTVDLVADMATINPFDFFLEPQAESWPFQYDPVLEQELAPFRRTEPAGPLLSAFLAEIPRGEQPTVDMLVGLNRRIQERTAYVVRMEAGVWTPEETLGNARGSCRDSAWLLVQVLRHLGYAARFVSGYLIQLVADQKPVTGPEGPTSDFTDLHAWAEVYLPGAGWVGLDATSGLMTGEGHIPLAASPEPASAAAITGLAEKAETSFDFAMTVTRVRETPRVTKPYSERQWQDIRAQGERVDRALQAGNVRLTMGGEPTFIATDDMDAPEWNTDAMGPTKRRYAGRLLRRLAELWAPGAALQYSMGKQYPGEQLPRWALHAHWRRDGEPVWRDPGLLASDDDTDTATAADAARFAGMLAERLQVDPSLVNPAHEDIHYYLWREKRLPANVVAEDARLRDPLERARLARVFGQGLAAPVGSVLPLRRVMQDGERRWQSGRWFFRDDTLFLIPGDSPIGFRLPLESLPWADPASIEGEFEADPMAPKDPLPPHQAFARLRGTSTMGAGAEGFRPVPQDLPVVGQGEPGLVRTALTVEARDGKIHIFYPPLMAAEDWLDLTAAVEATAAEAGRKVVLEGYLPPRDERLNHFSVTPDPGVIEVNIHPSASWAEHIERTEVLYEEARQLGLSAEKFMLDGRHVGTGGGNHVVMGAASPTDSPFLRRPDLLKSLLGFWHNHPSLSYLFSGLFIGPTSQHPRVDEARQDAIAELEVAFSKIEPGKETPPWLVDRLFRNLLADMTGNTHRTEFCIDKLFAPETSSGRLGLVEYRALEMPPHARMSAAQMLLMRSAIAAFWQHPYDRGLVRWGTRLHDQFMLPHYVEQDFTESLDELRALGFPLDPAWFAPHLEFRFPRIGEVTLRGTTIELRHALEPWHVLGEEPAAGGTARYVDSSTERLQARVAGWVAERYTLACNGYEVPLVPTETQGEYVGGIRFKAWDPPSALHPTVRAQGPLVFDLYDRWTGRSLGGLAHHVSHPGGRNYATLPVNANEAEARRRTRFQPFGHTPGPMAPPVPVPAKEAPRSLDLRRVG</sequence>
<dbReference type="PANTHER" id="PTHR33490">
    <property type="entry name" value="BLR5614 PROTEIN-RELATED"/>
    <property type="match status" value="1"/>
</dbReference>
<dbReference type="EMBL" id="JAEUXJ010000001">
    <property type="protein sequence ID" value="MBL6454199.1"/>
    <property type="molecule type" value="Genomic_DNA"/>
</dbReference>
<feature type="compositionally biased region" description="Basic and acidic residues" evidence="1">
    <location>
        <begin position="1091"/>
        <end position="1102"/>
    </location>
</feature>
<evidence type="ECO:0000313" key="4">
    <source>
        <dbReference type="Proteomes" id="UP000606490"/>
    </source>
</evidence>
<dbReference type="Pfam" id="PF01841">
    <property type="entry name" value="Transglut_core"/>
    <property type="match status" value="1"/>
</dbReference>
<dbReference type="Pfam" id="PF09899">
    <property type="entry name" value="DUF2126"/>
    <property type="match status" value="1"/>
</dbReference>
<feature type="region of interest" description="Disordered" evidence="1">
    <location>
        <begin position="1072"/>
        <end position="1102"/>
    </location>
</feature>
<feature type="domain" description="Transglutaminase-like" evidence="2">
    <location>
        <begin position="172"/>
        <end position="248"/>
    </location>
</feature>
<protein>
    <submittedName>
        <fullName evidence="3">Transglutaminase family protein</fullName>
    </submittedName>
</protein>
<dbReference type="RefSeq" id="WP_202823923.1">
    <property type="nucleotide sequence ID" value="NZ_JAEUXJ010000001.1"/>
</dbReference>
<proteinExistence type="predicted"/>
<dbReference type="Pfam" id="PF08379">
    <property type="entry name" value="Bact_transglu_N"/>
    <property type="match status" value="1"/>
</dbReference>
<dbReference type="InterPro" id="IPR018667">
    <property type="entry name" value="DUF2126"/>
</dbReference>
<gene>
    <name evidence="3" type="ORF">JMJ55_02615</name>
</gene>
<dbReference type="InterPro" id="IPR002931">
    <property type="entry name" value="Transglutaminase-like"/>
</dbReference>
<evidence type="ECO:0000313" key="3">
    <source>
        <dbReference type="EMBL" id="MBL6454199.1"/>
    </source>
</evidence>
<dbReference type="Proteomes" id="UP000606490">
    <property type="component" value="Unassembled WGS sequence"/>
</dbReference>
<dbReference type="InterPro" id="IPR038765">
    <property type="entry name" value="Papain-like_cys_pep_sf"/>
</dbReference>
<comment type="caution">
    <text evidence="3">The sequence shown here is derived from an EMBL/GenBank/DDBJ whole genome shotgun (WGS) entry which is preliminary data.</text>
</comment>
<evidence type="ECO:0000259" key="2">
    <source>
        <dbReference type="SMART" id="SM00460"/>
    </source>
</evidence>
<dbReference type="SMART" id="SM00460">
    <property type="entry name" value="TGc"/>
    <property type="match status" value="1"/>
</dbReference>
<keyword evidence="4" id="KW-1185">Reference proteome</keyword>
<accession>A0ABS1UXK1</accession>
<dbReference type="Gene3D" id="3.10.620.30">
    <property type="match status" value="1"/>
</dbReference>
<evidence type="ECO:0000256" key="1">
    <source>
        <dbReference type="SAM" id="MobiDB-lite"/>
    </source>
</evidence>
<dbReference type="InterPro" id="IPR013589">
    <property type="entry name" value="Bac_transglu_N"/>
</dbReference>
<dbReference type="PANTHER" id="PTHR33490:SF1">
    <property type="entry name" value="SLL1233 PROTEIN"/>
    <property type="match status" value="1"/>
</dbReference>